<evidence type="ECO:0000259" key="10">
    <source>
        <dbReference type="Pfam" id="PF00697"/>
    </source>
</evidence>
<reference evidence="11 12" key="1">
    <citation type="submission" date="2018-08" db="EMBL/GenBank/DDBJ databases">
        <title>A genome reference for cultivated species of the human gut microbiota.</title>
        <authorList>
            <person name="Zou Y."/>
            <person name="Xue W."/>
            <person name="Luo G."/>
        </authorList>
    </citation>
    <scope>NUCLEOTIDE SEQUENCE [LARGE SCALE GENOMIC DNA]</scope>
    <source>
        <strain evidence="11 12">AF24-16AC</strain>
    </source>
</reference>
<evidence type="ECO:0000256" key="9">
    <source>
        <dbReference type="HAMAP-Rule" id="MF_00135"/>
    </source>
</evidence>
<dbReference type="PANTHER" id="PTHR42894:SF1">
    <property type="entry name" value="N-(5'-PHOSPHORIBOSYL)ANTHRANILATE ISOMERASE"/>
    <property type="match status" value="1"/>
</dbReference>
<evidence type="ECO:0000256" key="4">
    <source>
        <dbReference type="ARBA" id="ARBA00022272"/>
    </source>
</evidence>
<dbReference type="GO" id="GO:0004640">
    <property type="term" value="F:phosphoribosylanthranilate isomerase activity"/>
    <property type="evidence" value="ECO:0007669"/>
    <property type="project" value="UniProtKB-UniRule"/>
</dbReference>
<dbReference type="InterPro" id="IPR001240">
    <property type="entry name" value="PRAI_dom"/>
</dbReference>
<evidence type="ECO:0000256" key="8">
    <source>
        <dbReference type="ARBA" id="ARBA00023235"/>
    </source>
</evidence>
<comment type="caution">
    <text evidence="11">The sequence shown here is derived from an EMBL/GenBank/DDBJ whole genome shotgun (WGS) entry which is preliminary data.</text>
</comment>
<evidence type="ECO:0000256" key="1">
    <source>
        <dbReference type="ARBA" id="ARBA00001164"/>
    </source>
</evidence>
<dbReference type="Proteomes" id="UP000285750">
    <property type="component" value="Unassembled WGS sequence"/>
</dbReference>
<dbReference type="InterPro" id="IPR011060">
    <property type="entry name" value="RibuloseP-bd_barrel"/>
</dbReference>
<evidence type="ECO:0000313" key="12">
    <source>
        <dbReference type="Proteomes" id="UP000285750"/>
    </source>
</evidence>
<sequence length="207" mass="23196">MIVKVCGMREAENIRQVEQTGADWMGFIDYEGSPRYVPGVPEYLPETVQKVGVFVNASLSQIRERVATWQLDYVQLHGKESPEFCREVQQTGLRVIKAFSLCTPDDLLATESYAAFCDYFLFDTPCNGYGGSGKSFDWEMLTHYHGETPFLLSGGLKPESLDALLKFSHSSWAGIDLNSGFEQAPGLKDAAALSDFIYSFKQNKYNL</sequence>
<dbReference type="Pfam" id="PF00697">
    <property type="entry name" value="PRAI"/>
    <property type="match status" value="1"/>
</dbReference>
<evidence type="ECO:0000256" key="6">
    <source>
        <dbReference type="ARBA" id="ARBA00022822"/>
    </source>
</evidence>
<dbReference type="Gene3D" id="3.20.20.70">
    <property type="entry name" value="Aldolase class I"/>
    <property type="match status" value="1"/>
</dbReference>
<comment type="catalytic activity">
    <reaction evidence="1 9">
        <text>N-(5-phospho-beta-D-ribosyl)anthranilate = 1-(2-carboxyphenylamino)-1-deoxy-D-ribulose 5-phosphate</text>
        <dbReference type="Rhea" id="RHEA:21540"/>
        <dbReference type="ChEBI" id="CHEBI:18277"/>
        <dbReference type="ChEBI" id="CHEBI:58613"/>
        <dbReference type="EC" id="5.3.1.24"/>
    </reaction>
</comment>
<proteinExistence type="inferred from homology"/>
<evidence type="ECO:0000256" key="3">
    <source>
        <dbReference type="ARBA" id="ARBA00012572"/>
    </source>
</evidence>
<keyword evidence="7 9" id="KW-0057">Aromatic amino acid biosynthesis</keyword>
<keyword evidence="8 9" id="KW-0413">Isomerase</keyword>
<dbReference type="SUPFAM" id="SSF51366">
    <property type="entry name" value="Ribulose-phoshate binding barrel"/>
    <property type="match status" value="1"/>
</dbReference>
<gene>
    <name evidence="9" type="primary">trpF</name>
    <name evidence="11" type="ORF">DWY14_08245</name>
</gene>
<comment type="similarity">
    <text evidence="9">Belongs to the TrpF family.</text>
</comment>
<dbReference type="HAMAP" id="MF_00135">
    <property type="entry name" value="PRAI"/>
    <property type="match status" value="1"/>
</dbReference>
<evidence type="ECO:0000313" key="11">
    <source>
        <dbReference type="EMBL" id="RGS07573.1"/>
    </source>
</evidence>
<evidence type="ECO:0000256" key="5">
    <source>
        <dbReference type="ARBA" id="ARBA00022605"/>
    </source>
</evidence>
<organism evidence="11 12">
    <name type="scientific">Phocaeicola plebeius</name>
    <dbReference type="NCBI Taxonomy" id="310297"/>
    <lineage>
        <taxon>Bacteria</taxon>
        <taxon>Pseudomonadati</taxon>
        <taxon>Bacteroidota</taxon>
        <taxon>Bacteroidia</taxon>
        <taxon>Bacteroidales</taxon>
        <taxon>Bacteroidaceae</taxon>
        <taxon>Phocaeicola</taxon>
    </lineage>
</organism>
<feature type="domain" description="N-(5'phosphoribosyl) anthranilate isomerase (PRAI)" evidence="10">
    <location>
        <begin position="3"/>
        <end position="197"/>
    </location>
</feature>
<dbReference type="GO" id="GO:0000162">
    <property type="term" value="P:L-tryptophan biosynthetic process"/>
    <property type="evidence" value="ECO:0007669"/>
    <property type="project" value="UniProtKB-UniRule"/>
</dbReference>
<name>A0A412H5W2_9BACT</name>
<keyword evidence="5 9" id="KW-0028">Amino-acid biosynthesis</keyword>
<protein>
    <recommendedName>
        <fullName evidence="4 9">N-(5'-phosphoribosyl)anthranilate isomerase</fullName>
        <shortName evidence="9">PRAI</shortName>
        <ecNumber evidence="3 9">5.3.1.24</ecNumber>
    </recommendedName>
</protein>
<dbReference type="RefSeq" id="WP_118431256.1">
    <property type="nucleotide sequence ID" value="NZ_DBFBTJ010000079.1"/>
</dbReference>
<dbReference type="InterPro" id="IPR044643">
    <property type="entry name" value="TrpF_fam"/>
</dbReference>
<dbReference type="AlphaFoldDB" id="A0A412H5W2"/>
<dbReference type="EMBL" id="QRUY01000015">
    <property type="protein sequence ID" value="RGS07573.1"/>
    <property type="molecule type" value="Genomic_DNA"/>
</dbReference>
<evidence type="ECO:0000256" key="2">
    <source>
        <dbReference type="ARBA" id="ARBA00004664"/>
    </source>
</evidence>
<dbReference type="UniPathway" id="UPA00035">
    <property type="reaction ID" value="UER00042"/>
</dbReference>
<comment type="pathway">
    <text evidence="2 9">Amino-acid biosynthesis; L-tryptophan biosynthesis; L-tryptophan from chorismate: step 3/5.</text>
</comment>
<dbReference type="InterPro" id="IPR013785">
    <property type="entry name" value="Aldolase_TIM"/>
</dbReference>
<accession>A0A412H5W2</accession>
<keyword evidence="6 9" id="KW-0822">Tryptophan biosynthesis</keyword>
<evidence type="ECO:0000256" key="7">
    <source>
        <dbReference type="ARBA" id="ARBA00023141"/>
    </source>
</evidence>
<dbReference type="CDD" id="cd00405">
    <property type="entry name" value="PRAI"/>
    <property type="match status" value="1"/>
</dbReference>
<dbReference type="PANTHER" id="PTHR42894">
    <property type="entry name" value="N-(5'-PHOSPHORIBOSYL)ANTHRANILATE ISOMERASE"/>
    <property type="match status" value="1"/>
</dbReference>
<dbReference type="EC" id="5.3.1.24" evidence="3 9"/>